<dbReference type="AlphaFoldDB" id="A0A8W7PQT3"/>
<protein>
    <submittedName>
        <fullName evidence="1">Uncharacterized protein</fullName>
    </submittedName>
</protein>
<organism evidence="1">
    <name type="scientific">Anopheles coluzzii</name>
    <name type="common">African malaria mosquito</name>
    <dbReference type="NCBI Taxonomy" id="1518534"/>
    <lineage>
        <taxon>Eukaryota</taxon>
        <taxon>Metazoa</taxon>
        <taxon>Ecdysozoa</taxon>
        <taxon>Arthropoda</taxon>
        <taxon>Hexapoda</taxon>
        <taxon>Insecta</taxon>
        <taxon>Pterygota</taxon>
        <taxon>Neoptera</taxon>
        <taxon>Endopterygota</taxon>
        <taxon>Diptera</taxon>
        <taxon>Nematocera</taxon>
        <taxon>Culicoidea</taxon>
        <taxon>Culicidae</taxon>
        <taxon>Anophelinae</taxon>
        <taxon>Anopheles</taxon>
    </lineage>
</organism>
<dbReference type="EnsemblMetazoa" id="ACOM035250-RA">
    <property type="protein sequence ID" value="ACOM035250-PA.1"/>
    <property type="gene ID" value="ACOM035250"/>
</dbReference>
<proteinExistence type="predicted"/>
<name>A0A8W7PQT3_ANOCL</name>
<evidence type="ECO:0000313" key="1">
    <source>
        <dbReference type="EnsemblMetazoa" id="ACOM035250-PA.1"/>
    </source>
</evidence>
<dbReference type="Proteomes" id="UP000075882">
    <property type="component" value="Unassembled WGS sequence"/>
</dbReference>
<accession>A0A8W7PQT3</accession>
<reference evidence="1" key="1">
    <citation type="submission" date="2022-08" db="UniProtKB">
        <authorList>
            <consortium name="EnsemblMetazoa"/>
        </authorList>
    </citation>
    <scope>IDENTIFICATION</scope>
</reference>
<sequence length="164" mass="17578">LVVAGVDTLGYRSYLAGSSIESEMRSKQKHYLSETLQLVCPTPPLPNPNLPSSPCSASNGTGLPSFRFSPRIVGASQANSSHETRCGMSSIELQESYRIEIPSLDSNEPWDDSGPHWSKFIAIFFFGTSSSAPRAASSADTVVVGFVRASLSPLPEGWGVLVKE</sequence>